<dbReference type="Proteomes" id="UP000887564">
    <property type="component" value="Unplaced"/>
</dbReference>
<sequence length="75" mass="8360">MQLDYTAAAAVRLGDLLKFNAVLEKHAEKVFVPDETLPLIVRLRQNVIKTALRQISTAETKDDGEGDGVYSIVFR</sequence>
<organism evidence="1 2">
    <name type="scientific">Parascaris equorum</name>
    <name type="common">Equine roundworm</name>
    <dbReference type="NCBI Taxonomy" id="6256"/>
    <lineage>
        <taxon>Eukaryota</taxon>
        <taxon>Metazoa</taxon>
        <taxon>Ecdysozoa</taxon>
        <taxon>Nematoda</taxon>
        <taxon>Chromadorea</taxon>
        <taxon>Rhabditida</taxon>
        <taxon>Spirurina</taxon>
        <taxon>Ascaridomorpha</taxon>
        <taxon>Ascaridoidea</taxon>
        <taxon>Ascarididae</taxon>
        <taxon>Parascaris</taxon>
    </lineage>
</organism>
<evidence type="ECO:0000313" key="2">
    <source>
        <dbReference type="WBParaSite" id="PEQ_0001456201-mRNA-1"/>
    </source>
</evidence>
<name>A0A914S7V7_PAREQ</name>
<reference evidence="2" key="1">
    <citation type="submission" date="2022-11" db="UniProtKB">
        <authorList>
            <consortium name="WormBaseParasite"/>
        </authorList>
    </citation>
    <scope>IDENTIFICATION</scope>
</reference>
<keyword evidence="1" id="KW-1185">Reference proteome</keyword>
<dbReference type="AlphaFoldDB" id="A0A914S7V7"/>
<accession>A0A914S7V7</accession>
<dbReference type="WBParaSite" id="PEQ_0001456201-mRNA-1">
    <property type="protein sequence ID" value="PEQ_0001456201-mRNA-1"/>
    <property type="gene ID" value="PEQ_0001456201"/>
</dbReference>
<evidence type="ECO:0000313" key="1">
    <source>
        <dbReference type="Proteomes" id="UP000887564"/>
    </source>
</evidence>
<protein>
    <submittedName>
        <fullName evidence="2">PCI domain-containing protein</fullName>
    </submittedName>
</protein>
<proteinExistence type="predicted"/>